<sequence>MNDEQVIEILHKFSEYLHTAGIFYDPFRIIAWIFVSGIAWFLDALENVANEMLLVKEFFQNESVVEFVNSFRPLFYVLLAFSLLYTGYLLIFQRKLQAETVAINFVIALAIVTLLSSGMDRVNGFTDEAVQTVNSGALFGSEEGTVSENILAENISDLYQFDQTDWADVEQENSIPVDMVSKLKITERFDAEELELKNEDVAKKYLSWNGEEAEPKDFDQGGLADWNNEYYYRYSLDWFTIIMTMLVMAFTLFSIAYKLSRLAFELVFNHILVMIVAPADLHDGQKTKKIIQSILNTFLVIVLIFMSMKLYIIGTAYLADSFDGLVYLIALIGFSVALLDGPNIVERLFGIDAGLKGGWSLLAGTYAAGKMATNFANGVGKLTSKDNGNDKGNGKGDSEGSSSDNGDVKNQNQSPLQNAEAKSPFDEKGKGKGKESPLKPSLDGSDKGESEQIDKSDIEANGDEKGKASVSKSGETKGDSANSDLEGAIGGNGGSQSLETTSEREQEVKQNQDIQQKSTGGQATLKGTGALDGATPDLEQQMNGDNANQGNGISISRQGLTEQPVNITDMQNGTQTATTSSQGGSIQQATAPDQSLEQQAQPNKTEGSTVQIGQNDVQRQSNIEQPVNITDVQNGTQTVTTSGQSTTSGQGGSESTGSMPSSTGTPKVFNQERVVSESSTSASTSQTTVQQENVNQVNEEVKVEENNRTVTGSQSVHRVENAESGGGAAVAVAPAGFPKISSEEKVVESEGQDRQHVINRKSKKDRFNRMKNQTKK</sequence>
<keyword evidence="5" id="KW-1185">Reference proteome</keyword>
<keyword evidence="2" id="KW-0812">Transmembrane</keyword>
<feature type="domain" description="DUF8208" evidence="3">
    <location>
        <begin position="19"/>
        <end position="366"/>
    </location>
</feature>
<feature type="compositionally biased region" description="Basic and acidic residues" evidence="1">
    <location>
        <begin position="444"/>
        <end position="467"/>
    </location>
</feature>
<feature type="region of interest" description="Disordered" evidence="1">
    <location>
        <begin position="383"/>
        <end position="716"/>
    </location>
</feature>
<feature type="transmembrane region" description="Helical" evidence="2">
    <location>
        <begin position="294"/>
        <end position="319"/>
    </location>
</feature>
<feature type="transmembrane region" description="Helical" evidence="2">
    <location>
        <begin position="21"/>
        <end position="42"/>
    </location>
</feature>
<feature type="transmembrane region" description="Helical" evidence="2">
    <location>
        <begin position="325"/>
        <end position="345"/>
    </location>
</feature>
<feature type="compositionally biased region" description="Low complexity" evidence="1">
    <location>
        <begin position="635"/>
        <end position="648"/>
    </location>
</feature>
<feature type="compositionally biased region" description="Polar residues" evidence="1">
    <location>
        <begin position="592"/>
        <end position="634"/>
    </location>
</feature>
<dbReference type="OrthoDB" id="1938921at2"/>
<feature type="compositionally biased region" description="Basic and acidic residues" evidence="1">
    <location>
        <begin position="383"/>
        <end position="398"/>
    </location>
</feature>
<feature type="compositionally biased region" description="Polar residues" evidence="1">
    <location>
        <begin position="538"/>
        <end position="570"/>
    </location>
</feature>
<dbReference type="STRING" id="1714016.BA724_14055"/>
<feature type="compositionally biased region" description="Basic and acidic residues" evidence="1">
    <location>
        <begin position="423"/>
        <end position="437"/>
    </location>
</feature>
<gene>
    <name evidence="4" type="ORF">BA724_14055</name>
</gene>
<feature type="compositionally biased region" description="Basic and acidic residues" evidence="1">
    <location>
        <begin position="501"/>
        <end position="510"/>
    </location>
</feature>
<feature type="compositionally biased region" description="Basic and acidic residues" evidence="1">
    <location>
        <begin position="743"/>
        <end position="756"/>
    </location>
</feature>
<feature type="compositionally biased region" description="Low complexity" evidence="1">
    <location>
        <begin position="672"/>
        <end position="698"/>
    </location>
</feature>
<evidence type="ECO:0000256" key="1">
    <source>
        <dbReference type="SAM" id="MobiDB-lite"/>
    </source>
</evidence>
<dbReference type="EMBL" id="MAMP01000026">
    <property type="protein sequence ID" value="OES43368.1"/>
    <property type="molecule type" value="Genomic_DNA"/>
</dbReference>
<proteinExistence type="predicted"/>
<feature type="compositionally biased region" description="Basic residues" evidence="1">
    <location>
        <begin position="757"/>
        <end position="766"/>
    </location>
</feature>
<dbReference type="InterPro" id="IPR058521">
    <property type="entry name" value="DUF8208"/>
</dbReference>
<evidence type="ECO:0000313" key="5">
    <source>
        <dbReference type="Proteomes" id="UP000095658"/>
    </source>
</evidence>
<dbReference type="Pfam" id="PF26635">
    <property type="entry name" value="DUF8208"/>
    <property type="match status" value="1"/>
</dbReference>
<evidence type="ECO:0000313" key="4">
    <source>
        <dbReference type="EMBL" id="OES43368.1"/>
    </source>
</evidence>
<feature type="compositionally biased region" description="Low complexity" evidence="1">
    <location>
        <begin position="571"/>
        <end position="591"/>
    </location>
</feature>
<feature type="compositionally biased region" description="Polar residues" evidence="1">
    <location>
        <begin position="511"/>
        <end position="522"/>
    </location>
</feature>
<feature type="region of interest" description="Disordered" evidence="1">
    <location>
        <begin position="743"/>
        <end position="776"/>
    </location>
</feature>
<dbReference type="NCBIfam" id="NF045890">
    <property type="entry name" value="conj_pls20_p028"/>
    <property type="match status" value="1"/>
</dbReference>
<protein>
    <recommendedName>
        <fullName evidence="3">DUF8208 domain-containing protein</fullName>
    </recommendedName>
</protein>
<dbReference type="Proteomes" id="UP000095658">
    <property type="component" value="Unassembled WGS sequence"/>
</dbReference>
<accession>A0A1E7DL03</accession>
<dbReference type="RefSeq" id="WP_069939984.1">
    <property type="nucleotide sequence ID" value="NZ_MAMP01000026.1"/>
</dbReference>
<keyword evidence="2" id="KW-1133">Transmembrane helix</keyword>
<feature type="transmembrane region" description="Helical" evidence="2">
    <location>
        <begin position="238"/>
        <end position="257"/>
    </location>
</feature>
<name>A0A1E7DL03_9BACI</name>
<dbReference type="AlphaFoldDB" id="A0A1E7DL03"/>
<feature type="transmembrane region" description="Helical" evidence="2">
    <location>
        <begin position="74"/>
        <end position="92"/>
    </location>
</feature>
<keyword evidence="2" id="KW-0472">Membrane</keyword>
<evidence type="ECO:0000259" key="3">
    <source>
        <dbReference type="Pfam" id="PF26635"/>
    </source>
</evidence>
<feature type="transmembrane region" description="Helical" evidence="2">
    <location>
        <begin position="101"/>
        <end position="119"/>
    </location>
</feature>
<feature type="compositionally biased region" description="Polar residues" evidence="1">
    <location>
        <begin position="408"/>
        <end position="417"/>
    </location>
</feature>
<reference evidence="4 5" key="1">
    <citation type="submission" date="2016-06" db="EMBL/GenBank/DDBJ databases">
        <title>Domibacillus iocasae genome sequencing.</title>
        <authorList>
            <person name="Verma A."/>
            <person name="Pal Y."/>
            <person name="Ojha A.K."/>
            <person name="Krishnamurthi S."/>
        </authorList>
    </citation>
    <scope>NUCLEOTIDE SEQUENCE [LARGE SCALE GENOMIC DNA]</scope>
    <source>
        <strain evidence="4 5">DSM 29979</strain>
    </source>
</reference>
<feature type="compositionally biased region" description="Low complexity" evidence="1">
    <location>
        <begin position="655"/>
        <end position="665"/>
    </location>
</feature>
<comment type="caution">
    <text evidence="4">The sequence shown here is derived from an EMBL/GenBank/DDBJ whole genome shotgun (WGS) entry which is preliminary data.</text>
</comment>
<evidence type="ECO:0000256" key="2">
    <source>
        <dbReference type="SAM" id="Phobius"/>
    </source>
</evidence>
<organism evidence="4 5">
    <name type="scientific">Domibacillus iocasae</name>
    <dbReference type="NCBI Taxonomy" id="1714016"/>
    <lineage>
        <taxon>Bacteria</taxon>
        <taxon>Bacillati</taxon>
        <taxon>Bacillota</taxon>
        <taxon>Bacilli</taxon>
        <taxon>Bacillales</taxon>
        <taxon>Bacillaceae</taxon>
        <taxon>Domibacillus</taxon>
    </lineage>
</organism>
<dbReference type="InterPro" id="IPR058066">
    <property type="entry name" value="pXO2-14_N"/>
</dbReference>